<reference evidence="9" key="1">
    <citation type="submission" date="2021-12" db="EMBL/GenBank/DDBJ databases">
        <authorList>
            <person name="Cha I.-T."/>
            <person name="Lee K.-E."/>
            <person name="Park S.-J."/>
        </authorList>
    </citation>
    <scope>NUCLEOTIDE SEQUENCE</scope>
    <source>
        <strain evidence="9">YSM-43</strain>
    </source>
</reference>
<proteinExistence type="inferred from homology"/>
<dbReference type="NCBIfam" id="NF038066">
    <property type="entry name" value="MptB"/>
    <property type="match status" value="1"/>
</dbReference>
<keyword evidence="6 8" id="KW-0472">Membrane</keyword>
<evidence type="ECO:0000313" key="9">
    <source>
        <dbReference type="EMBL" id="UOX34251.1"/>
    </source>
</evidence>
<feature type="transmembrane region" description="Helical" evidence="8">
    <location>
        <begin position="293"/>
        <end position="310"/>
    </location>
</feature>
<feature type="transmembrane region" description="Helical" evidence="8">
    <location>
        <begin position="230"/>
        <end position="254"/>
    </location>
</feature>
<keyword evidence="2 9" id="KW-0328">Glycosyltransferase</keyword>
<feature type="transmembrane region" description="Helical" evidence="8">
    <location>
        <begin position="12"/>
        <end position="28"/>
    </location>
</feature>
<keyword evidence="5 8" id="KW-1133">Transmembrane helix</keyword>
<sequence>MDNLVAKYKKLFLIILSILAYIGLGYFVPRENFIYLASLYTITFLCFYYIYKYKMEYDDKILFRLGLLFRFLLLFCLPFWSQDFYRFIWDGRLILSEMSPYAFKPQDIIDSVAISQSKELFEGMGSLSAQHYSNYPPVNQILFVIAAILSSKSIFFSAFILKIIVLLSDVGIYYYGKKVLRILKINPKRIFLYFLNPLVIIELTGNLHFEGVMLLFFVMGLYFFFLEREIISAVLIGLSIATKLLPLLLLPFFFQKLKLKKSIVFYSIIIGLNVLLFLPFITKDLIANYSETIALWFVNFEFNASFYYLFREIGFYIKGYNTIGIIGKITPVVSILIILFYSLYKKNIDAKEMLTNSLIALSFYFFISTTIHPWYLINLMLLCIFTKFRFPIIWAFFVILSYFAYSQTPFKESYVLIFLEYLFVISFLIYESFPKIFKNNSVKMF</sequence>
<evidence type="ECO:0000256" key="8">
    <source>
        <dbReference type="SAM" id="Phobius"/>
    </source>
</evidence>
<evidence type="ECO:0000256" key="4">
    <source>
        <dbReference type="ARBA" id="ARBA00022692"/>
    </source>
</evidence>
<evidence type="ECO:0000256" key="3">
    <source>
        <dbReference type="ARBA" id="ARBA00022679"/>
    </source>
</evidence>
<evidence type="ECO:0000256" key="2">
    <source>
        <dbReference type="ARBA" id="ARBA00022676"/>
    </source>
</evidence>
<reference evidence="9" key="2">
    <citation type="submission" date="2022-04" db="EMBL/GenBank/DDBJ databases">
        <title>Complete Genome Sequence of Flavobacterium sediminilitoris YSM-43, Isolated from a Tidal Sediment.</title>
        <authorList>
            <person name="Lee P.A."/>
        </authorList>
    </citation>
    <scope>NUCLEOTIDE SEQUENCE</scope>
    <source>
        <strain evidence="9">YSM-43</strain>
    </source>
</reference>
<dbReference type="RefSeq" id="WP_246916997.1">
    <property type="nucleotide sequence ID" value="NZ_CP090145.1"/>
</dbReference>
<gene>
    <name evidence="9" type="primary">mptB</name>
    <name evidence="9" type="ORF">LXD69_01750</name>
</gene>
<accession>A0ABY4HNP2</accession>
<protein>
    <submittedName>
        <fullName evidence="9">Polyprenol phosphomannose-dependent alpha 1,6 mannosyltransferase MptB</fullName>
    </submittedName>
</protein>
<comment type="subcellular location">
    <subcellularLocation>
        <location evidence="1">Membrane</location>
        <topology evidence="1">Multi-pass membrane protein</topology>
    </subcellularLocation>
</comment>
<organism evidence="9 10">
    <name type="scientific">Flavobacterium sediminilitoris</name>
    <dbReference type="NCBI Taxonomy" id="2024526"/>
    <lineage>
        <taxon>Bacteria</taxon>
        <taxon>Pseudomonadati</taxon>
        <taxon>Bacteroidota</taxon>
        <taxon>Flavobacteriia</taxon>
        <taxon>Flavobacteriales</taxon>
        <taxon>Flavobacteriaceae</taxon>
        <taxon>Flavobacterium</taxon>
    </lineage>
</organism>
<feature type="transmembrane region" description="Helical" evidence="8">
    <location>
        <begin position="322"/>
        <end position="344"/>
    </location>
</feature>
<dbReference type="Proteomes" id="UP000830454">
    <property type="component" value="Chromosome"/>
</dbReference>
<feature type="transmembrane region" description="Helical" evidence="8">
    <location>
        <begin position="34"/>
        <end position="50"/>
    </location>
</feature>
<name>A0ABY4HNP2_9FLAO</name>
<keyword evidence="4 8" id="KW-0812">Transmembrane</keyword>
<evidence type="ECO:0000256" key="6">
    <source>
        <dbReference type="ARBA" id="ARBA00023136"/>
    </source>
</evidence>
<feature type="transmembrane region" description="Helical" evidence="8">
    <location>
        <begin position="388"/>
        <end position="407"/>
    </location>
</feature>
<dbReference type="GO" id="GO:0016757">
    <property type="term" value="F:glycosyltransferase activity"/>
    <property type="evidence" value="ECO:0007669"/>
    <property type="project" value="UniProtKB-KW"/>
</dbReference>
<evidence type="ECO:0000256" key="5">
    <source>
        <dbReference type="ARBA" id="ARBA00022989"/>
    </source>
</evidence>
<dbReference type="InterPro" id="IPR049829">
    <property type="entry name" value="MptA/B-like"/>
</dbReference>
<feature type="transmembrane region" description="Helical" evidence="8">
    <location>
        <begin position="413"/>
        <end position="433"/>
    </location>
</feature>
<feature type="transmembrane region" description="Helical" evidence="8">
    <location>
        <begin position="356"/>
        <end position="376"/>
    </location>
</feature>
<keyword evidence="10" id="KW-1185">Reference proteome</keyword>
<feature type="transmembrane region" description="Helical" evidence="8">
    <location>
        <begin position="191"/>
        <end position="224"/>
    </location>
</feature>
<comment type="similarity">
    <text evidence="7">Belongs to the MptA/B family.</text>
</comment>
<feature type="transmembrane region" description="Helical" evidence="8">
    <location>
        <begin position="263"/>
        <end position="281"/>
    </location>
</feature>
<evidence type="ECO:0000256" key="7">
    <source>
        <dbReference type="ARBA" id="ARBA00043987"/>
    </source>
</evidence>
<keyword evidence="3" id="KW-0808">Transferase</keyword>
<dbReference type="Pfam" id="PF26314">
    <property type="entry name" value="MptA_B_family"/>
    <property type="match status" value="1"/>
</dbReference>
<evidence type="ECO:0000256" key="1">
    <source>
        <dbReference type="ARBA" id="ARBA00004141"/>
    </source>
</evidence>
<dbReference type="EMBL" id="CP090145">
    <property type="protein sequence ID" value="UOX34251.1"/>
    <property type="molecule type" value="Genomic_DNA"/>
</dbReference>
<feature type="transmembrane region" description="Helical" evidence="8">
    <location>
        <begin position="62"/>
        <end position="80"/>
    </location>
</feature>
<feature type="transmembrane region" description="Helical" evidence="8">
    <location>
        <begin position="141"/>
        <end position="170"/>
    </location>
</feature>
<evidence type="ECO:0000313" key="10">
    <source>
        <dbReference type="Proteomes" id="UP000830454"/>
    </source>
</evidence>